<accession>A0A6J4HFL0</accession>
<feature type="compositionally biased region" description="Basic and acidic residues" evidence="1">
    <location>
        <begin position="20"/>
        <end position="33"/>
    </location>
</feature>
<protein>
    <submittedName>
        <fullName evidence="2">EpiH/GdmH-related protein</fullName>
    </submittedName>
</protein>
<sequence length="209" mass="23196">GGAVRKPGVAGRRCRLPGRRAADHVDGAGDLVERPAGLPAGVRRDRGARHGAVQRRPIGDLRGPARARHRALRGRRRTGDRDRGRQGRRRRVLRGRGRAGLPRSRWRAGRRLAGRAGGCGHPAERAGRCRGVRRARLDRRHPRHRPVARLARRTDGRGRWHGGGELTHPPGAGGADPRHPVPLHPAGDRRLSALPRDRRERRRCTGHRL</sequence>
<reference evidence="2" key="1">
    <citation type="submission" date="2020-02" db="EMBL/GenBank/DDBJ databases">
        <authorList>
            <person name="Meier V. D."/>
        </authorList>
    </citation>
    <scope>NUCLEOTIDE SEQUENCE</scope>
    <source>
        <strain evidence="2">AVDCRST_MAG57</strain>
    </source>
</reference>
<dbReference type="AlphaFoldDB" id="A0A6J4HFL0"/>
<proteinExistence type="predicted"/>
<feature type="region of interest" description="Disordered" evidence="1">
    <location>
        <begin position="1"/>
        <end position="50"/>
    </location>
</feature>
<organism evidence="2">
    <name type="scientific">uncultured Blastococcus sp</name>
    <dbReference type="NCBI Taxonomy" id="217144"/>
    <lineage>
        <taxon>Bacteria</taxon>
        <taxon>Bacillati</taxon>
        <taxon>Actinomycetota</taxon>
        <taxon>Actinomycetes</taxon>
        <taxon>Geodermatophilales</taxon>
        <taxon>Geodermatophilaceae</taxon>
        <taxon>Blastococcus</taxon>
        <taxon>environmental samples</taxon>
    </lineage>
</organism>
<name>A0A6J4HFL0_9ACTN</name>
<evidence type="ECO:0000313" key="2">
    <source>
        <dbReference type="EMBL" id="CAA9223005.1"/>
    </source>
</evidence>
<feature type="compositionally biased region" description="Basic and acidic residues" evidence="1">
    <location>
        <begin position="186"/>
        <end position="198"/>
    </location>
</feature>
<evidence type="ECO:0000256" key="1">
    <source>
        <dbReference type="SAM" id="MobiDB-lite"/>
    </source>
</evidence>
<feature type="region of interest" description="Disordered" evidence="1">
    <location>
        <begin position="64"/>
        <end position="104"/>
    </location>
</feature>
<feature type="non-terminal residue" evidence="2">
    <location>
        <position position="1"/>
    </location>
</feature>
<dbReference type="EMBL" id="CADCTI010000068">
    <property type="protein sequence ID" value="CAA9223005.1"/>
    <property type="molecule type" value="Genomic_DNA"/>
</dbReference>
<feature type="compositionally biased region" description="Basic residues" evidence="1">
    <location>
        <begin position="65"/>
        <end position="76"/>
    </location>
</feature>
<feature type="region of interest" description="Disordered" evidence="1">
    <location>
        <begin position="154"/>
        <end position="209"/>
    </location>
</feature>
<feature type="non-terminal residue" evidence="2">
    <location>
        <position position="209"/>
    </location>
</feature>
<feature type="compositionally biased region" description="Basic residues" evidence="1">
    <location>
        <begin position="199"/>
        <end position="209"/>
    </location>
</feature>
<feature type="compositionally biased region" description="Basic residues" evidence="1">
    <location>
        <begin position="86"/>
        <end position="97"/>
    </location>
</feature>
<gene>
    <name evidence="2" type="ORF">AVDCRST_MAG57-690</name>
</gene>